<name>A0ABU5UCL5_9CYAN</name>
<organism evidence="1 2">
    <name type="scientific">Nodularia harveyana UHCC-0300</name>
    <dbReference type="NCBI Taxonomy" id="2974287"/>
    <lineage>
        <taxon>Bacteria</taxon>
        <taxon>Bacillati</taxon>
        <taxon>Cyanobacteriota</taxon>
        <taxon>Cyanophyceae</taxon>
        <taxon>Nostocales</taxon>
        <taxon>Nodulariaceae</taxon>
        <taxon>Nodularia</taxon>
    </lineage>
</organism>
<evidence type="ECO:0000313" key="2">
    <source>
        <dbReference type="Proteomes" id="UP001302120"/>
    </source>
</evidence>
<sequence length="353" mass="40166">MEAANHKKLQEHLQAIAKILYQEAETEELESLSGIEKTIRAQTLEYIAPELGGFFIKEATGTASGRVRIIKSILGELPVSEKQARKLKLEKHQKISPYLEECCLRASANVSYENAAKDIYKYTGISLCASTQQRIVQRYEFPEIECGQQIEEISVDGGKVRLRTEEKGEPCIWKDHKAICINQSIKVARLGENEALIDYVNQQKLAEPLTCLGDGHPGIWKIIRQFNCPGERREILDWFHLVENLHKVGGSLKRIKAAETFLWQGKVDETLALFSPIKTRAAQNFCQYLSTHRHRIVNYDYYQTENICSIGSGAIESTIKQIDRRLKISGAQWNQSNVSQVLMHRCAYLNDTL</sequence>
<keyword evidence="2" id="KW-1185">Reference proteome</keyword>
<gene>
    <name evidence="1" type="ORF">VB620_07915</name>
</gene>
<dbReference type="RefSeq" id="WP_323195596.1">
    <property type="nucleotide sequence ID" value="NZ_JAYGHG010000008.1"/>
</dbReference>
<comment type="caution">
    <text evidence="1">The sequence shown here is derived from an EMBL/GenBank/DDBJ whole genome shotgun (WGS) entry which is preliminary data.</text>
</comment>
<dbReference type="Proteomes" id="UP001302120">
    <property type="component" value="Unassembled WGS sequence"/>
</dbReference>
<dbReference type="NCBIfam" id="NF033572">
    <property type="entry name" value="transpos_ISKra4"/>
    <property type="match status" value="1"/>
</dbReference>
<evidence type="ECO:0000313" key="1">
    <source>
        <dbReference type="EMBL" id="MEA5581264.1"/>
    </source>
</evidence>
<protein>
    <submittedName>
        <fullName evidence="1">ISKra4 family transposase</fullName>
    </submittedName>
</protein>
<reference evidence="1 2" key="1">
    <citation type="submission" date="2023-12" db="EMBL/GenBank/DDBJ databases">
        <title>Baltic Sea Cyanobacteria.</title>
        <authorList>
            <person name="Delbaje E."/>
            <person name="Fewer D.P."/>
            <person name="Shishido T.K."/>
        </authorList>
    </citation>
    <scope>NUCLEOTIDE SEQUENCE [LARGE SCALE GENOMIC DNA]</scope>
    <source>
        <strain evidence="1 2">UHCC-0300</strain>
    </source>
</reference>
<dbReference type="EMBL" id="JAYGHG010000008">
    <property type="protein sequence ID" value="MEA5581264.1"/>
    <property type="molecule type" value="Genomic_DNA"/>
</dbReference>
<proteinExistence type="predicted"/>
<accession>A0ABU5UCL5</accession>